<dbReference type="Proteomes" id="UP001221142">
    <property type="component" value="Unassembled WGS sequence"/>
</dbReference>
<dbReference type="InterPro" id="IPR002219">
    <property type="entry name" value="PKC_DAG/PE"/>
</dbReference>
<sequence>MAHAPTPTIQIPTSDFSQSIEERSPISFKFSSSKNRIRESRNLVSHLLSSLKNRALPPSVYNTLKFDKDDLAPKVNYASPVEEDTDEDDGRVFSTESTLELITQLRDVLIISAAQGWQLFDEDSTVQSRPTGNKSSPFRISRNRNSLQPSGGRSRSPSPMPSGTTPELLSECISILASVILEDCRFQTAPRPSRPPNSLQALMLDVAQFLIHTHRRDPKIVCEIGLAMIPAFSTFPRGMFVRLLAFFEDGVIRSLLDELSRARRSTTNGTGSETGTGAPLDSENFPGPVIITVDSVQDDRTELEPSNGWSPWSSTLTNSQTLHPINAPSQSQQVYYLAALVPPLLVAMLESVDLDEGRPDIAHRFYRLVDLIVTAKPDSYLDLMEVAAYSTQARRPAMNLISNLWPRNIGHLVVGKQFPSKGNQSDAITPVDPPYAHHFVPWIFSSQIDTLSASSLQNPCHCCNARIDGFGLLCPFCMCAVHFGCYDYPEGCQEIPYSSSKNIQRVASFRFSVSLCHRNGHSNATVANGHLFRPVNIFTLCCCFVCCKPLWGCTMQGLRCMSCMQFAHSACMSSLGSTQCLGRVSELDSRAMSLDWAALRLSCIDHYHDILSLTKEQLRARSHEEISVFSAVLQTQLHIMTNGVSNGSIEIIQRGKSAAHSKGYQVDAFELHHVSEWCAALLEEGNLCVSGTLTGYFDQNKQRQPTHAIMYSWPTLVYIASTIKSPYTIPTGPSDLLNVAPHESQVDELKSISHPFEIAPIAHLRDMLGHDLLIHSDSAARLLLSHLHHLGFFNRLDMRPTLFDEATAVNDTLCVFPIPLGIDLSANVETLVSVVEACLTDLDLSVNEAGFLLLARQLWPNGMATEYSLKRLMRIIITWILVEDDNLASVLRDYLAKQRALPGIRSASDPASWPLSQSSRSTSVNNGGDYVAARRHLLNRYAVPWLREMHDQESELYGSICYEICYEIAQHDNAITDIFKPPSTEEQKLRLAECSDRLLRLIVRLAQTSGITFSTFDALYLRWLDHISAINTFNQPMPALHRLFPRETDASQRLSTVGIDSSAQEGVAIAPIDPWRVIMRVCSQSRDGLTQSLQWLCAFARSGIDIPVSIFERFASFAANFQASLADSTLLVDALLASSWLKPAGRQELQSVVTSLHSRLLPQIVESLTSGVNLKPVLIFIRKSLATCLLLYGSDRTKIVDLKLITDEVDDLPSRRKLNVRGTPVTDPIVIHPALMSALDQYVGSKGDDVICLVAKFLHTFLHDCPFLQSYEVDNFILRNGPMLARCAWQFYEVQRHEISAIRTAFLVRTVVVDSQPLQELLHDWLLPSQNWQFRLLASSRLFRIILDVNSPAFEIEGRQWRSSVMEVFYRYFIALWDEKEEIRLGVDTFASGLLPAHLEAISRCWTESLATSPIAERVKLISFLIQLRPYFPAWQGLAWDVIIDTLAEDEYDPKHEVVLSTARLSAGPGMQSTNTDPDMAILRGSILLLSLQMIADGISISPVDLQKIKASLAGALGFQDVTLTPAINGQTLDVQFGDAQIHLPEASLPCVNELLSVLDAPHTISLDPSVASTFLVGSNFVDVSLNLFCTGDLLALPIHTLKTLVESLGVIIYKHDFEHKNLRHLQPTLRRAVLRALELMLDNVSYEIRQLALSITQAFINRWPAYTGALIYTSIEQVVKLIVLQSYNSQDALVAQAKSFIVTIITTYANNGFVINLFKRRLDRTVFLVLKEIADANARLSPGPAESLRDVLLRDTLPRAIESDHTAFQVVMNNIQYYVEIVHHQGYSSDLMTFVGPHLTSLTRRALDLAAEGVVIESAPLLAIPTTLIQHNKANSREMLACVETILRGVLHRLDVDVASLTRLLHITVSFYRKTHADNTINPIVLAIFDVLAETLKLKTRTLSSTLRSMLETISTPLDHGGTVAPATTHSDLFMALVDPAFYYLQNRIWTDIQSENDFSASLAVGKVILQAAAYNSSIWQTRLPALNVRGWSIIVLAALMDGASNPINSLLELLPAFSTTHHAVLRAYTQSPLNTLESATADLNHAYIAIKLWLLLSSAGDADNSVSLMVWNELWPSLGAMIEVLEAEYQSGTSMTTASMLWSTVADLFVFLRCLRTPLALETSSQIAILNRLRILGAQDSSMSKLSRALKILTEPPPDIGVDLLLNQIVKDIIAVEKVRVLESRR</sequence>
<dbReference type="EMBL" id="JARKIF010000008">
    <property type="protein sequence ID" value="KAJ7632645.1"/>
    <property type="molecule type" value="Genomic_DNA"/>
</dbReference>
<organism evidence="5 6">
    <name type="scientific">Roridomyces roridus</name>
    <dbReference type="NCBI Taxonomy" id="1738132"/>
    <lineage>
        <taxon>Eukaryota</taxon>
        <taxon>Fungi</taxon>
        <taxon>Dikarya</taxon>
        <taxon>Basidiomycota</taxon>
        <taxon>Agaricomycotina</taxon>
        <taxon>Agaricomycetes</taxon>
        <taxon>Agaricomycetidae</taxon>
        <taxon>Agaricales</taxon>
        <taxon>Marasmiineae</taxon>
        <taxon>Mycenaceae</taxon>
        <taxon>Roridomyces</taxon>
    </lineage>
</organism>
<proteinExistence type="predicted"/>
<dbReference type="Gene3D" id="3.30.60.20">
    <property type="match status" value="1"/>
</dbReference>
<feature type="domain" description="Phorbol-ester/DAG-type" evidence="4">
    <location>
        <begin position="529"/>
        <end position="580"/>
    </location>
</feature>
<dbReference type="GO" id="GO:0046872">
    <property type="term" value="F:metal ion binding"/>
    <property type="evidence" value="ECO:0007669"/>
    <property type="project" value="UniProtKB-KW"/>
</dbReference>
<comment type="caution">
    <text evidence="5">The sequence shown here is derived from an EMBL/GenBank/DDBJ whole genome shotgun (WGS) entry which is preliminary data.</text>
</comment>
<keyword evidence="2" id="KW-0862">Zinc</keyword>
<evidence type="ECO:0000259" key="4">
    <source>
        <dbReference type="PROSITE" id="PS50081"/>
    </source>
</evidence>
<keyword evidence="1" id="KW-0479">Metal-binding</keyword>
<dbReference type="InterPro" id="IPR016024">
    <property type="entry name" value="ARM-type_fold"/>
</dbReference>
<reference evidence="5" key="1">
    <citation type="submission" date="2023-03" db="EMBL/GenBank/DDBJ databases">
        <title>Massive genome expansion in bonnet fungi (Mycena s.s.) driven by repeated elements and novel gene families across ecological guilds.</title>
        <authorList>
            <consortium name="Lawrence Berkeley National Laboratory"/>
            <person name="Harder C.B."/>
            <person name="Miyauchi S."/>
            <person name="Viragh M."/>
            <person name="Kuo A."/>
            <person name="Thoen E."/>
            <person name="Andreopoulos B."/>
            <person name="Lu D."/>
            <person name="Skrede I."/>
            <person name="Drula E."/>
            <person name="Henrissat B."/>
            <person name="Morin E."/>
            <person name="Kohler A."/>
            <person name="Barry K."/>
            <person name="LaButti K."/>
            <person name="Morin E."/>
            <person name="Salamov A."/>
            <person name="Lipzen A."/>
            <person name="Mereny Z."/>
            <person name="Hegedus B."/>
            <person name="Baldrian P."/>
            <person name="Stursova M."/>
            <person name="Weitz H."/>
            <person name="Taylor A."/>
            <person name="Grigoriev I.V."/>
            <person name="Nagy L.G."/>
            <person name="Martin F."/>
            <person name="Kauserud H."/>
        </authorList>
    </citation>
    <scope>NUCLEOTIDE SEQUENCE</scope>
    <source>
        <strain evidence="5">9284</strain>
    </source>
</reference>
<feature type="region of interest" description="Disordered" evidence="3">
    <location>
        <begin position="262"/>
        <end position="284"/>
    </location>
</feature>
<dbReference type="SUPFAM" id="SSF57889">
    <property type="entry name" value="Cysteine-rich domain"/>
    <property type="match status" value="1"/>
</dbReference>
<evidence type="ECO:0000256" key="2">
    <source>
        <dbReference type="ARBA" id="ARBA00022833"/>
    </source>
</evidence>
<keyword evidence="6" id="KW-1185">Reference proteome</keyword>
<evidence type="ECO:0000256" key="1">
    <source>
        <dbReference type="ARBA" id="ARBA00022723"/>
    </source>
</evidence>
<dbReference type="SUPFAM" id="SSF48371">
    <property type="entry name" value="ARM repeat"/>
    <property type="match status" value="1"/>
</dbReference>
<gene>
    <name evidence="5" type="ORF">FB45DRAFT_913016</name>
</gene>
<evidence type="ECO:0000313" key="5">
    <source>
        <dbReference type="EMBL" id="KAJ7632645.1"/>
    </source>
</evidence>
<name>A0AAD7FQJ7_9AGAR</name>
<dbReference type="InterPro" id="IPR046349">
    <property type="entry name" value="C1-like_sf"/>
</dbReference>
<dbReference type="PROSITE" id="PS50081">
    <property type="entry name" value="ZF_DAG_PE_2"/>
    <property type="match status" value="1"/>
</dbReference>
<feature type="compositionally biased region" description="Low complexity" evidence="3">
    <location>
        <begin position="265"/>
        <end position="277"/>
    </location>
</feature>
<feature type="region of interest" description="Disordered" evidence="3">
    <location>
        <begin position="123"/>
        <end position="166"/>
    </location>
</feature>
<evidence type="ECO:0000256" key="3">
    <source>
        <dbReference type="SAM" id="MobiDB-lite"/>
    </source>
</evidence>
<dbReference type="PROSITE" id="PS00479">
    <property type="entry name" value="ZF_DAG_PE_1"/>
    <property type="match status" value="1"/>
</dbReference>
<protein>
    <recommendedName>
        <fullName evidence="4">Phorbol-ester/DAG-type domain-containing protein</fullName>
    </recommendedName>
</protein>
<feature type="compositionally biased region" description="Low complexity" evidence="3">
    <location>
        <begin position="149"/>
        <end position="166"/>
    </location>
</feature>
<evidence type="ECO:0000313" key="6">
    <source>
        <dbReference type="Proteomes" id="UP001221142"/>
    </source>
</evidence>
<dbReference type="CDD" id="cd00029">
    <property type="entry name" value="C1"/>
    <property type="match status" value="1"/>
</dbReference>
<accession>A0AAD7FQJ7</accession>
<feature type="compositionally biased region" description="Polar residues" evidence="3">
    <location>
        <begin position="125"/>
        <end position="148"/>
    </location>
</feature>